<protein>
    <submittedName>
        <fullName evidence="1">Uncharacterized protein</fullName>
    </submittedName>
</protein>
<dbReference type="EMBL" id="BK015325">
    <property type="protein sequence ID" value="DAE01478.1"/>
    <property type="molecule type" value="Genomic_DNA"/>
</dbReference>
<organism evidence="1">
    <name type="scientific">Siphoviridae sp. ctQtc11</name>
    <dbReference type="NCBI Taxonomy" id="2825497"/>
    <lineage>
        <taxon>Viruses</taxon>
        <taxon>Duplodnaviria</taxon>
        <taxon>Heunggongvirae</taxon>
        <taxon>Uroviricota</taxon>
        <taxon>Caudoviricetes</taxon>
    </lineage>
</organism>
<accession>A0A8S5P2Z9</accession>
<evidence type="ECO:0000313" key="1">
    <source>
        <dbReference type="EMBL" id="DAE01478.1"/>
    </source>
</evidence>
<sequence>MSLLVDIRKSLEKVDKKVCYGKSFDDYVKENGFDFIVFSRKGMKKSKRDVIRTFEVSIVRENYIPEGLDIKIIKAITENTCLKFPNDQEMPYNYIRKGDTSDLVEILTLTFVKTETCLL</sequence>
<name>A0A8S5P2Z9_9CAUD</name>
<reference evidence="1" key="1">
    <citation type="journal article" date="2021" name="Proc. Natl. Acad. Sci. U.S.A.">
        <title>A Catalog of Tens of Thousands of Viruses from Human Metagenomes Reveals Hidden Associations with Chronic Diseases.</title>
        <authorList>
            <person name="Tisza M.J."/>
            <person name="Buck C.B."/>
        </authorList>
    </citation>
    <scope>NUCLEOTIDE SEQUENCE</scope>
    <source>
        <strain evidence="1">CtQtc11</strain>
    </source>
</reference>
<proteinExistence type="predicted"/>